<feature type="binding site" evidence="9">
    <location>
        <position position="160"/>
    </location>
    <ligand>
        <name>Zn(2+)</name>
        <dbReference type="ChEBI" id="CHEBI:29105"/>
    </ligand>
</feature>
<comment type="catalytic activity">
    <reaction evidence="1 9">
        <text>2 D-sedoheptulose 7-phosphate = D-glycero-alpha-D-manno-heptose 7-phosphate + D-glycero-beta-D-manno-heptose 7-phosphate</text>
        <dbReference type="Rhea" id="RHEA:27489"/>
        <dbReference type="ChEBI" id="CHEBI:57483"/>
        <dbReference type="ChEBI" id="CHEBI:60203"/>
        <dbReference type="ChEBI" id="CHEBI:60204"/>
        <dbReference type="EC" id="5.3.1.28"/>
    </reaction>
</comment>
<dbReference type="Pfam" id="PF13580">
    <property type="entry name" value="SIS_2"/>
    <property type="match status" value="1"/>
</dbReference>
<dbReference type="PANTHER" id="PTHR30390">
    <property type="entry name" value="SEDOHEPTULOSE 7-PHOSPHATE ISOMERASE / DNAA INITIATOR-ASSOCIATING FACTOR FOR REPLICATION INITIATION"/>
    <property type="match status" value="1"/>
</dbReference>
<comment type="pathway">
    <text evidence="9">Carbohydrate biosynthesis; D-glycero-D-manno-heptose 7-phosphate biosynthesis; D-glycero-alpha-D-manno-heptose 7-phosphate and D-glycero-beta-D-manno-heptose 7-phosphate from sedoheptulose 7-phosphate: step 1/1.</text>
</comment>
<evidence type="ECO:0000313" key="12">
    <source>
        <dbReference type="Proteomes" id="UP000034344"/>
    </source>
</evidence>
<dbReference type="STRING" id="1618480.US11_C0004G0013"/>
<feature type="binding site" evidence="9">
    <location>
        <begin position="82"/>
        <end position="83"/>
    </location>
    <ligand>
        <name>substrate</name>
    </ligand>
</feature>
<accession>A0A0G0E4F5</accession>
<dbReference type="AlphaFoldDB" id="A0A0G0E4F5"/>
<feature type="binding site" evidence="9">
    <location>
        <position position="53"/>
    </location>
    <ligand>
        <name>substrate</name>
    </ligand>
</feature>
<dbReference type="GO" id="GO:0008968">
    <property type="term" value="F:D-sedoheptulose 7-phosphate isomerase activity"/>
    <property type="evidence" value="ECO:0007669"/>
    <property type="project" value="UniProtKB-UniRule"/>
</dbReference>
<comment type="subcellular location">
    <subcellularLocation>
        <location evidence="2 9">Cytoplasm</location>
    </subcellularLocation>
</comment>
<dbReference type="GO" id="GO:0008270">
    <property type="term" value="F:zinc ion binding"/>
    <property type="evidence" value="ECO:0007669"/>
    <property type="project" value="UniProtKB-UniRule"/>
</dbReference>
<dbReference type="GO" id="GO:0005737">
    <property type="term" value="C:cytoplasm"/>
    <property type="evidence" value="ECO:0007669"/>
    <property type="project" value="UniProtKB-SubCell"/>
</dbReference>
<evidence type="ECO:0000256" key="3">
    <source>
        <dbReference type="ARBA" id="ARBA00009894"/>
    </source>
</evidence>
<evidence type="ECO:0000256" key="7">
    <source>
        <dbReference type="ARBA" id="ARBA00023235"/>
    </source>
</evidence>
<evidence type="ECO:0000256" key="5">
    <source>
        <dbReference type="ARBA" id="ARBA00022723"/>
    </source>
</evidence>
<feature type="binding site" evidence="9">
    <location>
        <position position="160"/>
    </location>
    <ligand>
        <name>substrate</name>
    </ligand>
</feature>
<dbReference type="EC" id="5.3.1.28" evidence="9"/>
<dbReference type="GO" id="GO:0005975">
    <property type="term" value="P:carbohydrate metabolic process"/>
    <property type="evidence" value="ECO:0007669"/>
    <property type="project" value="UniProtKB-UniRule"/>
</dbReference>
<name>A0A0G0E4F5_9BACT</name>
<dbReference type="InterPro" id="IPR050099">
    <property type="entry name" value="SIS_GmhA/DiaA_subfam"/>
</dbReference>
<evidence type="ECO:0000259" key="10">
    <source>
        <dbReference type="PROSITE" id="PS51464"/>
    </source>
</evidence>
<feature type="binding site" evidence="9">
    <location>
        <begin position="108"/>
        <end position="110"/>
    </location>
    <ligand>
        <name>substrate</name>
    </ligand>
</feature>
<dbReference type="InterPro" id="IPR001347">
    <property type="entry name" value="SIS_dom"/>
</dbReference>
<feature type="binding site" evidence="9">
    <location>
        <begin position="40"/>
        <end position="42"/>
    </location>
    <ligand>
        <name>substrate</name>
    </ligand>
</feature>
<feature type="binding site" evidence="9">
    <location>
        <position position="168"/>
    </location>
    <ligand>
        <name>Zn(2+)</name>
        <dbReference type="ChEBI" id="CHEBI:29105"/>
    </ligand>
</feature>
<organism evidence="11 12">
    <name type="scientific">Candidatus Roizmanbacteria bacterium GW2011_GWA2_36_23</name>
    <dbReference type="NCBI Taxonomy" id="1618480"/>
    <lineage>
        <taxon>Bacteria</taxon>
        <taxon>Candidatus Roizmaniibacteriota</taxon>
    </lineage>
</organism>
<feature type="binding site" evidence="9">
    <location>
        <position position="53"/>
    </location>
    <ligand>
        <name>Zn(2+)</name>
        <dbReference type="ChEBI" id="CHEBI:29105"/>
    </ligand>
</feature>
<feature type="binding site" evidence="9">
    <location>
        <position position="49"/>
    </location>
    <ligand>
        <name>Zn(2+)</name>
        <dbReference type="ChEBI" id="CHEBI:29105"/>
    </ligand>
</feature>
<dbReference type="InterPro" id="IPR035461">
    <property type="entry name" value="GmhA/DiaA"/>
</dbReference>
<keyword evidence="6 9" id="KW-0862">Zinc</keyword>
<dbReference type="Proteomes" id="UP000034344">
    <property type="component" value="Unassembled WGS sequence"/>
</dbReference>
<keyword evidence="5 9" id="KW-0479">Metal-binding</keyword>
<dbReference type="InterPro" id="IPR046348">
    <property type="entry name" value="SIS_dom_sf"/>
</dbReference>
<gene>
    <name evidence="9" type="primary">gmhA</name>
    <name evidence="11" type="ORF">US11_C0004G0013</name>
</gene>
<evidence type="ECO:0000256" key="1">
    <source>
        <dbReference type="ARBA" id="ARBA00000348"/>
    </source>
</evidence>
<keyword evidence="7 9" id="KW-0413">Isomerase</keyword>
<comment type="miscellaneous">
    <text evidence="9">The reaction produces a racemic mixture of D-glycero-alpha-D-manno-heptose 7-phosphate and D-glycero-beta-D-manno-heptose 7-phosphate.</text>
</comment>
<feature type="binding site" evidence="9">
    <location>
        <position position="113"/>
    </location>
    <ligand>
        <name>substrate</name>
    </ligand>
</feature>
<protein>
    <recommendedName>
        <fullName evidence="9">Phosphoheptose isomerase</fullName>
        <ecNumber evidence="9">5.3.1.28</ecNumber>
    </recommendedName>
    <alternativeName>
        <fullName evidence="9">Sedoheptulose 7-phosphate isomerase</fullName>
    </alternativeName>
</protein>
<feature type="domain" description="SIS" evidence="10">
    <location>
        <begin position="25"/>
        <end position="179"/>
    </location>
</feature>
<evidence type="ECO:0000256" key="4">
    <source>
        <dbReference type="ARBA" id="ARBA00022490"/>
    </source>
</evidence>
<evidence type="ECO:0000256" key="8">
    <source>
        <dbReference type="ARBA" id="ARBA00023277"/>
    </source>
</evidence>
<dbReference type="EMBL" id="LBRS01000004">
    <property type="protein sequence ID" value="KKQ01743.1"/>
    <property type="molecule type" value="Genomic_DNA"/>
</dbReference>
<dbReference type="CDD" id="cd05006">
    <property type="entry name" value="SIS_GmhA"/>
    <property type="match status" value="1"/>
</dbReference>
<dbReference type="Gene3D" id="3.40.50.10490">
    <property type="entry name" value="Glucose-6-phosphate isomerase like protein, domain 1"/>
    <property type="match status" value="1"/>
</dbReference>
<evidence type="ECO:0000256" key="2">
    <source>
        <dbReference type="ARBA" id="ARBA00004496"/>
    </source>
</evidence>
<evidence type="ECO:0000313" key="11">
    <source>
        <dbReference type="EMBL" id="KKQ01743.1"/>
    </source>
</evidence>
<keyword evidence="4 9" id="KW-0963">Cytoplasm</keyword>
<dbReference type="GO" id="GO:2001061">
    <property type="term" value="P:D-glycero-D-manno-heptose 7-phosphate biosynthetic process"/>
    <property type="evidence" value="ECO:0007669"/>
    <property type="project" value="UniProtKB-UniPathway"/>
</dbReference>
<proteinExistence type="inferred from homology"/>
<dbReference type="PROSITE" id="PS51464">
    <property type="entry name" value="SIS"/>
    <property type="match status" value="1"/>
</dbReference>
<keyword evidence="8 9" id="KW-0119">Carbohydrate metabolism</keyword>
<sequence>MYELIRLIQSDNNINLSITNAISETILCLKNNRKLLIAGNGGSASQAQHFSGEIVGRYKKERKGYAAIALTADSSILTAWSNDYSFDTVFSRQIEALGKKGDIFFGLSTSGNSKNIIEAVKQAKDQTIKTICLLGNDGGKLKNLCDIPIVIPSNNTPRIQEIHLFLIHCLCEELEKSLP</sequence>
<comment type="caution">
    <text evidence="11">The sequence shown here is derived from an EMBL/GenBank/DDBJ whole genome shotgun (WGS) entry which is preliminary data.</text>
</comment>
<dbReference type="PANTHER" id="PTHR30390:SF6">
    <property type="entry name" value="DNAA INITIATOR-ASSOCIATING PROTEIN DIAA"/>
    <property type="match status" value="1"/>
</dbReference>
<comment type="cofactor">
    <cofactor evidence="9">
        <name>Zn(2+)</name>
        <dbReference type="ChEBI" id="CHEBI:29105"/>
    </cofactor>
    <text evidence="9">Binds 1 zinc ion per subunit.</text>
</comment>
<dbReference type="GO" id="GO:0097367">
    <property type="term" value="F:carbohydrate derivative binding"/>
    <property type="evidence" value="ECO:0007669"/>
    <property type="project" value="InterPro"/>
</dbReference>
<dbReference type="UniPathway" id="UPA00041">
    <property type="reaction ID" value="UER00436"/>
</dbReference>
<comment type="function">
    <text evidence="9">Catalyzes the isomerization of sedoheptulose 7-phosphate in D-glycero-D-manno-heptose 7-phosphate.</text>
</comment>
<dbReference type="NCBIfam" id="TIGR00441">
    <property type="entry name" value="gmhA"/>
    <property type="match status" value="1"/>
</dbReference>
<dbReference type="SUPFAM" id="SSF53697">
    <property type="entry name" value="SIS domain"/>
    <property type="match status" value="1"/>
</dbReference>
<evidence type="ECO:0000256" key="9">
    <source>
        <dbReference type="HAMAP-Rule" id="MF_00067"/>
    </source>
</evidence>
<comment type="similarity">
    <text evidence="3 9">Belongs to the SIS family. GmhA subfamily.</text>
</comment>
<dbReference type="HAMAP" id="MF_00067">
    <property type="entry name" value="GmhA"/>
    <property type="match status" value="1"/>
</dbReference>
<evidence type="ECO:0000256" key="6">
    <source>
        <dbReference type="ARBA" id="ARBA00022833"/>
    </source>
</evidence>
<dbReference type="InterPro" id="IPR004515">
    <property type="entry name" value="Phosphoheptose_Isoase"/>
</dbReference>
<dbReference type="PATRIC" id="fig|1618480.3.peg.324"/>
<reference evidence="11 12" key="1">
    <citation type="journal article" date="2015" name="Nature">
        <title>rRNA introns, odd ribosomes, and small enigmatic genomes across a large radiation of phyla.</title>
        <authorList>
            <person name="Brown C.T."/>
            <person name="Hug L.A."/>
            <person name="Thomas B.C."/>
            <person name="Sharon I."/>
            <person name="Castelle C.J."/>
            <person name="Singh A."/>
            <person name="Wilkins M.J."/>
            <person name="Williams K.H."/>
            <person name="Banfield J.F."/>
        </authorList>
    </citation>
    <scope>NUCLEOTIDE SEQUENCE [LARGE SCALE GENOMIC DNA]</scope>
</reference>